<comment type="caution">
    <text evidence="2">The sequence shown here is derived from an EMBL/GenBank/DDBJ whole genome shotgun (WGS) entry which is preliminary data.</text>
</comment>
<sequence>MSGQVAGTVVLPSDAGAVSIVGDGLVFEIDDTSKTATLVGSAATPPKGDLSVPASVTSGTTTYEVTAIAKNVFAKCSELTSVSLPATLREVDPDALMGCTSLKSITVSAKNAAFTSHDGMLFTKDYTRLLLIPEGMEGAANIPGSTTTVPAQALSRCYLMGSSLTAGDGSAAFITQGGMLFTKDLKALVSCPPAIGNAVVLPAETETIGEYALAGCKDLTAITTLGNVREINPTAFTEEVKASAVVALPAGESKAIWEQAGFQHFAEPAEPGATTRPEADAEAASGLVFTLLNDYTLTVTWEGAEDPAADLEIPASAEINGVSYRVSTIAANAFANRGTLKSVTLPATVTSISEAAFAGCANLADIQLLANLHEVGERAFEATSLTDIWLPASVQSIGSRAFASCESLTRIVALGTPQVADDALAGCANLSVYCPSLSSRPSEASGEIPSGDSQLAFYSWNLGLLANNNHLLPYGLTLPEEPLSLEVGQQANLFEGGTCEAPSPVELSFSYAAKPLSVDEQGTTTAKAEGTSEVTATLTLEGHELARATRTVEVTVPASENPAGEQASTPSETSNIVSTELLEQSTNQSLASTTEVAVTPQMLTGTMNLSATSSNPLLGTTFEQQTPAPAQATNDITPLAATDYFEQGKDGTWLKYTVTKADEGTGSYEVSVGASTVIAKRPAGAIVVPRQVINNGIDYTVTSVTASGFNACRDLLRIELPETIKIIETRAFNQTGLSETPIMPGVTQLKSSVFRDCDNLQELVIPNSVEYIGELCFEMCDNLRRVTFPSSLKGEAAGKPYLNAPFVACPSLETIELGENLPYKLIDGALYSADGKSLVDLGTVRSTIFEVPSGVETIKRSAIKDRPGIQGLVIPSSIKLLDRNAFRVFHGSEILCLPPASDIQLDSSVLTTPDGDVSVYCSDPTLWQGNEGTIIKHDVGLPASFSVLNDGGAATLSTNLSIPVGSQFASNIEVRWTFSEGADALATRTPSTSDAGRTLTIAGKAGASGSFTATASMVYTGPSSDPAGTVLATSETTVTVAPSHGALPSFAEGADPSTATSVESQASWKLENGVLTITCTPGRVIKDLGWCSTDGNEKWNGYWGDVRPLVTKVVMSEGLKAESMAQWFGRMGNLEDVSGMYIPEGVASANRLFDTCPKITSLPAGLTLPASVTDAANMFNGCTELTSLPTGFTIPTNSRLTVMQGMFANCPKLESLPVGLSIPKTVTNASSLCAGCTSLESLPDAFAIPKEATSINIQAMFSDCPRLMTLPKNFTMPETATADNMFRVTSTSPLPLYYAGVDTALTGKGTAWWTAQNRSFVTPSTAGQVQFQVPSTTAADQWETVTAFVPNAKTGLMPEPAAPVRAGHVFTLWYTDQNCTQRYDFGKSLADNGVEAAADGTYQLYGRYAAAATGNTATSSGILPTVDNQGTAWWSIGKDGDKTTLYLRGTGKVADFGWYITDEVWDLESNPRWYPYRTTITAIAMQPSLDAEVCDFWFRNMVKLTDASQVHIPKSATGLFGMFENTQLLTSLPEDLTLAEGAKNAAYLFSGSGLTSLPSSFKLPSTLKSARCLLKNTQIQNVPDGFLLPQGIENARYLFQGSSLVSLPAGFTIPSGGVDATGMFYGCSQLTALPEGFSVPDDIDASDSMLGMNGLFFGCNKLTYFPESFNFPANLAADAVLGGQSGDKGKYHPFYVDPATTTTPLPTYYSGTNEAVLAFDWASQNRVLITDPAGRGHKVTYKLANDDGTWKTYATVLTDAAGTVPRLAELQSESGFTGWSSDPDCLEPFNFAIPATSDVTVYGKRITHGGKYKSEGEEGYLPVENGQGTAWWYITNDKTLYVGCEGGASIGDLGWDIYNDRVDVDAYWSVGFWGPYRQDITCIVMESDVLATDMQSWFGNMRNLVTADFIIPENTVSLCSLFDFCDNLKNLPNDLVIPTSGKLDSFFRTFRFCYSLEKQPDTFFIPSSATNLGAMLEGTALSLLPEGFRLLTPDTVVDASWLFKDCKNLKTLPDGFVLPEGTEACRYMFHGCTLLTALPTGFSIPSTVTEATRMFCGCSALTTLPEGFGFDLDETGKRANIVVSRMFYDCPSLVSLPASLKLDLFSATASGESVVAEGLSTMFAFTTYTAEAPLDTYYSDDVNALIPQGYTKDNYWKTLMHRNLLSTTSLPADRPQVKLLLPDEVTGTYDMNNPYLVPIANAGGMLAPHEAPYRIDRVFLGWYTDPTCTKLFDFTKSLVENGVTTEPYALYGSYATASGPLPTESNATNADPAVAGWRLTTDGTLSIWCAPGETIASLWTSTDNDVWLFNYWGPVRSSVKRVVMDENIKTTSLMAWFCEMPQLVDAEGIFIPEGTKDLWRMFHNCSALATLPSDFAIPDGAENLRSMFRHCASLKQLPSDFTLPTSVNSVYAMLEFSGIESLPAGFAIPEAVTDVGWMLSNCLSLKSLPESFKIPENATEAPGLFYACSSLASLPSSFKIPGSMQNAASMFEHCRSLSSLPEGFKFENPSVLTNVSHLFKDCYSLTSLPSSFVLTGLEDKVDPAKPIFTTNNFTASTPLTTYYAGDDLTSLSVVAGSDAAATSEYWLQKHHRKLVSKNDSLPEGFKKVSFKTRVVSADEVASPILNWDDFTTIVTDATGTFRAPAAPVPYGYGFDGWYKDPECTIRFIFDADGSASVSADTVLYGKLVMRISFDAPTSAVMVLDASGAIQPALAQVKSYSAVPLAVSTISCTKMGAAEQLIDAVSLDKTKIVVRDATDPDTSTSLTFGTEKPTGFTLPASTSASAPGTLNLFIQMNAPPEATYTYVGDGLITDLARLTFQVRPM</sequence>
<proteinExistence type="predicted"/>
<dbReference type="Gene3D" id="2.60.40.4270">
    <property type="entry name" value="Listeria-Bacteroides repeat domain"/>
    <property type="match status" value="2"/>
</dbReference>
<dbReference type="EMBL" id="JASJEU010000020">
    <property type="protein sequence ID" value="MDJ1651235.1"/>
    <property type="molecule type" value="Genomic_DNA"/>
</dbReference>
<evidence type="ECO:0000313" key="3">
    <source>
        <dbReference type="Proteomes" id="UP001232750"/>
    </source>
</evidence>
<organism evidence="2 3">
    <name type="scientific">Gordonibacter faecis</name>
    <dbReference type="NCBI Taxonomy" id="3047475"/>
    <lineage>
        <taxon>Bacteria</taxon>
        <taxon>Bacillati</taxon>
        <taxon>Actinomycetota</taxon>
        <taxon>Coriobacteriia</taxon>
        <taxon>Eggerthellales</taxon>
        <taxon>Eggerthellaceae</taxon>
        <taxon>Gordonibacter</taxon>
    </lineage>
</organism>
<dbReference type="InterPro" id="IPR042229">
    <property type="entry name" value="Listeria/Bacterioides_rpt_sf"/>
</dbReference>
<dbReference type="Pfam" id="PF09479">
    <property type="entry name" value="Flg_new"/>
    <property type="match status" value="3"/>
</dbReference>
<evidence type="ECO:0000256" key="1">
    <source>
        <dbReference type="ARBA" id="ARBA00004196"/>
    </source>
</evidence>
<dbReference type="Pfam" id="PF13306">
    <property type="entry name" value="LRR_5"/>
    <property type="match status" value="6"/>
</dbReference>
<protein>
    <submittedName>
        <fullName evidence="2">Leucine-rich repeat protein</fullName>
    </submittedName>
</protein>
<keyword evidence="3" id="KW-1185">Reference proteome</keyword>
<dbReference type="InterPro" id="IPR026906">
    <property type="entry name" value="LRR_5"/>
</dbReference>
<accession>A0ABT7DNW1</accession>
<name>A0ABT7DNW1_9ACTN</name>
<dbReference type="RefSeq" id="WP_283832580.1">
    <property type="nucleotide sequence ID" value="NZ_JASJEU010000020.1"/>
</dbReference>
<dbReference type="SUPFAM" id="SSF52058">
    <property type="entry name" value="L domain-like"/>
    <property type="match status" value="1"/>
</dbReference>
<dbReference type="InterPro" id="IPR013378">
    <property type="entry name" value="InlB-like_B-rpt"/>
</dbReference>
<dbReference type="Gene3D" id="3.80.10.10">
    <property type="entry name" value="Ribonuclease Inhibitor"/>
    <property type="match status" value="7"/>
</dbReference>
<reference evidence="2 3" key="1">
    <citation type="submission" date="2023-05" db="EMBL/GenBank/DDBJ databases">
        <title>Gordonibacter KGMB12511T sp. nov., isolated from faeces of healthy Korean.</title>
        <authorList>
            <person name="Kim H.S."/>
            <person name="Kim J.-S."/>
            <person name="Suh M.K."/>
            <person name="Eom M.K."/>
            <person name="Do H.E."/>
            <person name="Lee J.-S."/>
        </authorList>
    </citation>
    <scope>NUCLEOTIDE SEQUENCE [LARGE SCALE GENOMIC DNA]</scope>
    <source>
        <strain evidence="2 3">KGMB12511</strain>
    </source>
</reference>
<dbReference type="PANTHER" id="PTHR45661:SF3">
    <property type="entry name" value="IG-LIKE DOMAIN-CONTAINING PROTEIN"/>
    <property type="match status" value="1"/>
</dbReference>
<dbReference type="InterPro" id="IPR032675">
    <property type="entry name" value="LRR_dom_sf"/>
</dbReference>
<dbReference type="PANTHER" id="PTHR45661">
    <property type="entry name" value="SURFACE ANTIGEN"/>
    <property type="match status" value="1"/>
</dbReference>
<gene>
    <name evidence="2" type="ORF">QNJ86_10525</name>
</gene>
<dbReference type="InterPro" id="IPR053139">
    <property type="entry name" value="Surface_bspA-like"/>
</dbReference>
<comment type="subcellular location">
    <subcellularLocation>
        <location evidence="1">Cell envelope</location>
    </subcellularLocation>
</comment>
<evidence type="ECO:0000313" key="2">
    <source>
        <dbReference type="EMBL" id="MDJ1651235.1"/>
    </source>
</evidence>
<dbReference type="Proteomes" id="UP001232750">
    <property type="component" value="Unassembled WGS sequence"/>
</dbReference>